<reference evidence="1 2" key="1">
    <citation type="journal article" date="2019" name="Sci. Rep.">
        <title>Orb-weaving spider Araneus ventricosus genome elucidates the spidroin gene catalogue.</title>
        <authorList>
            <person name="Kono N."/>
            <person name="Nakamura H."/>
            <person name="Ohtoshi R."/>
            <person name="Moran D.A.P."/>
            <person name="Shinohara A."/>
            <person name="Yoshida Y."/>
            <person name="Fujiwara M."/>
            <person name="Mori M."/>
            <person name="Tomita M."/>
            <person name="Arakawa K."/>
        </authorList>
    </citation>
    <scope>NUCLEOTIDE SEQUENCE [LARGE SCALE GENOMIC DNA]</scope>
</reference>
<dbReference type="Proteomes" id="UP000499080">
    <property type="component" value="Unassembled WGS sequence"/>
</dbReference>
<sequence length="126" mass="14657">MISVKYPKILKILNLLCTGQLILETKKKKKRKDRQFSSFFSFCLSRPFSALPYRNLWNSDGESNRQGQKPMKFGANDLELRNPLIPIWDLDARLEAHQWICLHWNLALRIEVKLEISRVGKGSVDG</sequence>
<keyword evidence="2" id="KW-1185">Reference proteome</keyword>
<evidence type="ECO:0000313" key="2">
    <source>
        <dbReference type="Proteomes" id="UP000499080"/>
    </source>
</evidence>
<proteinExistence type="predicted"/>
<dbReference type="EMBL" id="BGPR01013158">
    <property type="protein sequence ID" value="GBN59491.1"/>
    <property type="molecule type" value="Genomic_DNA"/>
</dbReference>
<dbReference type="AlphaFoldDB" id="A0A4Y2Q7V8"/>
<comment type="caution">
    <text evidence="1">The sequence shown here is derived from an EMBL/GenBank/DDBJ whole genome shotgun (WGS) entry which is preliminary data.</text>
</comment>
<gene>
    <name evidence="1" type="ORF">AVEN_34492_1</name>
</gene>
<organism evidence="1 2">
    <name type="scientific">Araneus ventricosus</name>
    <name type="common">Orbweaver spider</name>
    <name type="synonym">Epeira ventricosa</name>
    <dbReference type="NCBI Taxonomy" id="182803"/>
    <lineage>
        <taxon>Eukaryota</taxon>
        <taxon>Metazoa</taxon>
        <taxon>Ecdysozoa</taxon>
        <taxon>Arthropoda</taxon>
        <taxon>Chelicerata</taxon>
        <taxon>Arachnida</taxon>
        <taxon>Araneae</taxon>
        <taxon>Araneomorphae</taxon>
        <taxon>Entelegynae</taxon>
        <taxon>Araneoidea</taxon>
        <taxon>Araneidae</taxon>
        <taxon>Araneus</taxon>
    </lineage>
</organism>
<evidence type="ECO:0000313" key="1">
    <source>
        <dbReference type="EMBL" id="GBN59491.1"/>
    </source>
</evidence>
<protein>
    <submittedName>
        <fullName evidence="1">Uncharacterized protein</fullName>
    </submittedName>
</protein>
<accession>A0A4Y2Q7V8</accession>
<name>A0A4Y2Q7V8_ARAVE</name>